<gene>
    <name evidence="4" type="ORF">GRI48_00270</name>
</gene>
<feature type="domain" description="SIS" evidence="3">
    <location>
        <begin position="33"/>
        <end position="185"/>
    </location>
</feature>
<dbReference type="Proteomes" id="UP000445582">
    <property type="component" value="Unassembled WGS sequence"/>
</dbReference>
<dbReference type="EMBL" id="WTYN01000001">
    <property type="protein sequence ID" value="MXO61441.1"/>
    <property type="molecule type" value="Genomic_DNA"/>
</dbReference>
<dbReference type="SUPFAM" id="SSF53697">
    <property type="entry name" value="SIS domain"/>
    <property type="match status" value="1"/>
</dbReference>
<protein>
    <submittedName>
        <fullName evidence="4">SIS domain-containing protein</fullName>
    </submittedName>
</protein>
<dbReference type="AlphaFoldDB" id="A0A844YB28"/>
<dbReference type="InterPro" id="IPR035466">
    <property type="entry name" value="GlmS/AgaS_SIS"/>
</dbReference>
<dbReference type="PROSITE" id="PS51464">
    <property type="entry name" value="SIS"/>
    <property type="match status" value="2"/>
</dbReference>
<dbReference type="Pfam" id="PF01380">
    <property type="entry name" value="SIS"/>
    <property type="match status" value="2"/>
</dbReference>
<keyword evidence="1" id="KW-0032">Aminotransferase</keyword>
<dbReference type="GO" id="GO:1901135">
    <property type="term" value="P:carbohydrate derivative metabolic process"/>
    <property type="evidence" value="ECO:0007669"/>
    <property type="project" value="InterPro"/>
</dbReference>
<dbReference type="RefSeq" id="WP_160669718.1">
    <property type="nucleotide sequence ID" value="NZ_WTYN01000001.1"/>
</dbReference>
<keyword evidence="5" id="KW-1185">Reference proteome</keyword>
<evidence type="ECO:0000256" key="1">
    <source>
        <dbReference type="ARBA" id="ARBA00022576"/>
    </source>
</evidence>
<accession>A0A844YB28</accession>
<sequence length="347" mass="36411">MDDAPSLMFAEAASAGDVVDRQLSVNAKAMEDLAAHLRRSDPPFALTIARGSSDHAASFAKILLETRLGIPVVSQSPSLATLYRREQPKLAGALALAISQSGRSPDLIETGRAARGQGALLVAMVNEVDSPLAEEADVVIPLHAGPERSVAATKSFIASLSAIMQLATCWSDDAAARAGMEGMGDVLKQAWRMDWSEALEPVAAVRRLLVLGRGLTWPIAAEAALKFKETAQLHAESFSSAEVAHGPMALVGKGDPVFAFTPCDAAEQGFAERLAGFAERGAQVIAVGSGNIVAPAAIQLPTAVSSDAAVTSIAMIASYYRFAESLARHLGLNPDEPPYLSKVTRTR</sequence>
<reference evidence="4 5" key="1">
    <citation type="submission" date="2019-12" db="EMBL/GenBank/DDBJ databases">
        <title>Genomic-based taxomic classification of the family Erythrobacteraceae.</title>
        <authorList>
            <person name="Xu L."/>
        </authorList>
    </citation>
    <scope>NUCLEOTIDE SEQUENCE [LARGE SCALE GENOMIC DNA]</scope>
    <source>
        <strain evidence="4 5">MCCC 1A09965</strain>
    </source>
</reference>
<organism evidence="4 5">
    <name type="scientific">Qipengyuania oceanensis</name>
    <dbReference type="NCBI Taxonomy" id="1463597"/>
    <lineage>
        <taxon>Bacteria</taxon>
        <taxon>Pseudomonadati</taxon>
        <taxon>Pseudomonadota</taxon>
        <taxon>Alphaproteobacteria</taxon>
        <taxon>Sphingomonadales</taxon>
        <taxon>Erythrobacteraceae</taxon>
        <taxon>Qipengyuania</taxon>
    </lineage>
</organism>
<feature type="domain" description="SIS" evidence="3">
    <location>
        <begin position="198"/>
        <end position="332"/>
    </location>
</feature>
<evidence type="ECO:0000313" key="5">
    <source>
        <dbReference type="Proteomes" id="UP000445582"/>
    </source>
</evidence>
<proteinExistence type="predicted"/>
<dbReference type="PANTHER" id="PTHR10937:SF8">
    <property type="entry name" value="AMINOTRANSFERASE-RELATED"/>
    <property type="match status" value="1"/>
</dbReference>
<keyword evidence="2" id="KW-0677">Repeat</keyword>
<dbReference type="Gene3D" id="3.40.50.10490">
    <property type="entry name" value="Glucose-6-phosphate isomerase like protein, domain 1"/>
    <property type="match status" value="2"/>
</dbReference>
<dbReference type="PANTHER" id="PTHR10937">
    <property type="entry name" value="GLUCOSAMINE--FRUCTOSE-6-PHOSPHATE AMINOTRANSFERASE, ISOMERIZING"/>
    <property type="match status" value="1"/>
</dbReference>
<evidence type="ECO:0000313" key="4">
    <source>
        <dbReference type="EMBL" id="MXO61441.1"/>
    </source>
</evidence>
<dbReference type="InterPro" id="IPR035490">
    <property type="entry name" value="GlmS/FrlB_SIS"/>
</dbReference>
<dbReference type="InterPro" id="IPR046348">
    <property type="entry name" value="SIS_dom_sf"/>
</dbReference>
<name>A0A844YB28_9SPHN</name>
<evidence type="ECO:0000256" key="2">
    <source>
        <dbReference type="ARBA" id="ARBA00022737"/>
    </source>
</evidence>
<evidence type="ECO:0000259" key="3">
    <source>
        <dbReference type="PROSITE" id="PS51464"/>
    </source>
</evidence>
<dbReference type="CDD" id="cd05008">
    <property type="entry name" value="SIS_GlmS_GlmD_1"/>
    <property type="match status" value="1"/>
</dbReference>
<keyword evidence="1" id="KW-0808">Transferase</keyword>
<dbReference type="CDD" id="cd05009">
    <property type="entry name" value="SIS_GlmS_GlmD_2"/>
    <property type="match status" value="1"/>
</dbReference>
<dbReference type="OrthoDB" id="9761808at2"/>
<dbReference type="GO" id="GO:0097367">
    <property type="term" value="F:carbohydrate derivative binding"/>
    <property type="evidence" value="ECO:0007669"/>
    <property type="project" value="InterPro"/>
</dbReference>
<dbReference type="InterPro" id="IPR001347">
    <property type="entry name" value="SIS_dom"/>
</dbReference>
<dbReference type="GO" id="GO:0008483">
    <property type="term" value="F:transaminase activity"/>
    <property type="evidence" value="ECO:0007669"/>
    <property type="project" value="UniProtKB-KW"/>
</dbReference>
<comment type="caution">
    <text evidence="4">The sequence shown here is derived from an EMBL/GenBank/DDBJ whole genome shotgun (WGS) entry which is preliminary data.</text>
</comment>